<dbReference type="STRING" id="192814.GCA_900166575_02157"/>
<organism evidence="2 3">
    <name type="scientific">Halobacillus salinus</name>
    <dbReference type="NCBI Taxonomy" id="192814"/>
    <lineage>
        <taxon>Bacteria</taxon>
        <taxon>Bacillati</taxon>
        <taxon>Bacillota</taxon>
        <taxon>Bacilli</taxon>
        <taxon>Bacillales</taxon>
        <taxon>Bacillaceae</taxon>
        <taxon>Halobacillus</taxon>
    </lineage>
</organism>
<keyword evidence="3" id="KW-1185">Reference proteome</keyword>
<evidence type="ECO:0000313" key="3">
    <source>
        <dbReference type="Proteomes" id="UP000297982"/>
    </source>
</evidence>
<evidence type="ECO:0000313" key="2">
    <source>
        <dbReference type="EMBL" id="TGB05126.1"/>
    </source>
</evidence>
<proteinExistence type="predicted"/>
<feature type="transmembrane region" description="Helical" evidence="1">
    <location>
        <begin position="33"/>
        <end position="50"/>
    </location>
</feature>
<feature type="transmembrane region" description="Helical" evidence="1">
    <location>
        <begin position="62"/>
        <end position="84"/>
    </location>
</feature>
<keyword evidence="1" id="KW-0472">Membrane</keyword>
<name>A0A4Z0H839_9BACI</name>
<dbReference type="AlphaFoldDB" id="A0A4Z0H839"/>
<dbReference type="EMBL" id="SRJC01000001">
    <property type="protein sequence ID" value="TGB05126.1"/>
    <property type="molecule type" value="Genomic_DNA"/>
</dbReference>
<sequence>MMYVTIHQLIYIPVGCILAWDNSAEFRVEWKRMILFGVPVLYLISVPYIIRVESVLPSYMVTNGAVGVVSQIILGYIIITSLYVKQITYRKH</sequence>
<keyword evidence="1" id="KW-0812">Transmembrane</keyword>
<protein>
    <submittedName>
        <fullName evidence="2">Uncharacterized protein</fullName>
    </submittedName>
</protein>
<keyword evidence="1" id="KW-1133">Transmembrane helix</keyword>
<evidence type="ECO:0000256" key="1">
    <source>
        <dbReference type="SAM" id="Phobius"/>
    </source>
</evidence>
<accession>A0A4Z0H839</accession>
<dbReference type="Proteomes" id="UP000297982">
    <property type="component" value="Unassembled WGS sequence"/>
</dbReference>
<gene>
    <name evidence="2" type="ORF">E4663_09075</name>
</gene>
<reference evidence="2 3" key="1">
    <citation type="journal article" date="2003" name="Int. J. Syst. Evol. Microbiol.">
        <title>Halobacillus salinus sp. nov., isolated from a salt lake on the coast of the East Sea in Korea.</title>
        <authorList>
            <person name="Yoon J.H."/>
            <person name="Kang K.H."/>
            <person name="Park Y.H."/>
        </authorList>
    </citation>
    <scope>NUCLEOTIDE SEQUENCE [LARGE SCALE GENOMIC DNA]</scope>
    <source>
        <strain evidence="2 3">HSL-3</strain>
    </source>
</reference>
<comment type="caution">
    <text evidence="2">The sequence shown here is derived from an EMBL/GenBank/DDBJ whole genome shotgun (WGS) entry which is preliminary data.</text>
</comment>